<gene>
    <name evidence="2" type="ORF">NCTC13832_01645</name>
    <name evidence="1" type="ORF">TP70_07125</name>
</gene>
<accession>A0A0D6XNT8</accession>
<proteinExistence type="predicted"/>
<dbReference type="AlphaFoldDB" id="A0A0D6XNT8"/>
<evidence type="ECO:0000313" key="1">
    <source>
        <dbReference type="EMBL" id="KIX90459.1"/>
    </source>
</evidence>
<keyword evidence="3" id="KW-1185">Reference proteome</keyword>
<organism evidence="2 4">
    <name type="scientific">Staphylococcus microti</name>
    <dbReference type="NCBI Taxonomy" id="569857"/>
    <lineage>
        <taxon>Bacteria</taxon>
        <taxon>Bacillati</taxon>
        <taxon>Bacillota</taxon>
        <taxon>Bacilli</taxon>
        <taxon>Bacillales</taxon>
        <taxon>Staphylococcaceae</taxon>
        <taxon>Staphylococcus</taxon>
    </lineage>
</organism>
<evidence type="ECO:0000313" key="3">
    <source>
        <dbReference type="Proteomes" id="UP000032366"/>
    </source>
</evidence>
<reference evidence="2 4" key="2">
    <citation type="submission" date="2018-06" db="EMBL/GenBank/DDBJ databases">
        <authorList>
            <consortium name="Pathogen Informatics"/>
            <person name="Doyle S."/>
        </authorList>
    </citation>
    <scope>NUCLEOTIDE SEQUENCE [LARGE SCALE GENOMIC DNA]</scope>
    <source>
        <strain evidence="2 4">NCTC13832</strain>
    </source>
</reference>
<evidence type="ECO:0000313" key="4">
    <source>
        <dbReference type="Proteomes" id="UP000254100"/>
    </source>
</evidence>
<name>A0A0D6XNT8_9STAP</name>
<dbReference type="Proteomes" id="UP000254100">
    <property type="component" value="Unassembled WGS sequence"/>
</dbReference>
<dbReference type="EMBL" id="UHDT01000001">
    <property type="protein sequence ID" value="SUM57915.1"/>
    <property type="molecule type" value="Genomic_DNA"/>
</dbReference>
<dbReference type="EMBL" id="JXWY01000042">
    <property type="protein sequence ID" value="KIX90459.1"/>
    <property type="molecule type" value="Genomic_DNA"/>
</dbReference>
<dbReference type="RefSeq" id="WP_044360616.1">
    <property type="nucleotide sequence ID" value="NZ_JXWY01000042.1"/>
</dbReference>
<dbReference type="Proteomes" id="UP000032366">
    <property type="component" value="Unassembled WGS sequence"/>
</dbReference>
<sequence length="250" mass="29487">MIHYVIVGHPIRQKIENVEIEGNVFNISFDGFRELNKNEDPYIFGTEFLYSFCHSESALSSDIRRLVEKRENEVYFIFVARVDKKSTVFEIDTVLKAKNIWEWPKRGERFEHNLDTNIFSMDAIRYHLPEMSNGNLNEHNREKLYTCVADKDKSFLPMVRKKDVFVPFQFSLEISEIILKMLTRGNETAKTFYVVKSPTNRTNYKVDIDDYQAVSEVIEERVITKKETDNFIKLVGEQLIDISARYRNNS</sequence>
<reference evidence="1 3" key="1">
    <citation type="submission" date="2015-01" db="EMBL/GenBank/DDBJ databases">
        <authorList>
            <person name="Guo J."/>
        </authorList>
    </citation>
    <scope>NUCLEOTIDE SEQUENCE [LARGE SCALE GENOMIC DNA]</scope>
    <source>
        <strain evidence="1 3">DSM 22147</strain>
    </source>
</reference>
<evidence type="ECO:0000313" key="2">
    <source>
        <dbReference type="EMBL" id="SUM57915.1"/>
    </source>
</evidence>
<protein>
    <submittedName>
        <fullName evidence="2">Uncharacterized protein</fullName>
    </submittedName>
</protein>
<dbReference type="STRING" id="569857.TP70_07125"/>